<accession>A0AAE0TE04</accession>
<feature type="non-terminal residue" evidence="1">
    <location>
        <position position="1"/>
    </location>
</feature>
<organism evidence="1 2">
    <name type="scientific">Potamilus streckersoni</name>
    <dbReference type="NCBI Taxonomy" id="2493646"/>
    <lineage>
        <taxon>Eukaryota</taxon>
        <taxon>Metazoa</taxon>
        <taxon>Spiralia</taxon>
        <taxon>Lophotrochozoa</taxon>
        <taxon>Mollusca</taxon>
        <taxon>Bivalvia</taxon>
        <taxon>Autobranchia</taxon>
        <taxon>Heteroconchia</taxon>
        <taxon>Palaeoheterodonta</taxon>
        <taxon>Unionida</taxon>
        <taxon>Unionoidea</taxon>
        <taxon>Unionidae</taxon>
        <taxon>Ambleminae</taxon>
        <taxon>Lampsilini</taxon>
        <taxon>Potamilus</taxon>
    </lineage>
</organism>
<comment type="caution">
    <text evidence="1">The sequence shown here is derived from an EMBL/GenBank/DDBJ whole genome shotgun (WGS) entry which is preliminary data.</text>
</comment>
<gene>
    <name evidence="1" type="ORF">CHS0354_042665</name>
</gene>
<dbReference type="AlphaFoldDB" id="A0AAE0TE04"/>
<keyword evidence="2" id="KW-1185">Reference proteome</keyword>
<evidence type="ECO:0000313" key="1">
    <source>
        <dbReference type="EMBL" id="KAK3608652.1"/>
    </source>
</evidence>
<dbReference type="EMBL" id="JAEAOA010002356">
    <property type="protein sequence ID" value="KAK3608652.1"/>
    <property type="molecule type" value="Genomic_DNA"/>
</dbReference>
<reference evidence="1" key="1">
    <citation type="journal article" date="2021" name="Genome Biol. Evol.">
        <title>A High-Quality Reference Genome for a Parasitic Bivalve with Doubly Uniparental Inheritance (Bivalvia: Unionida).</title>
        <authorList>
            <person name="Smith C.H."/>
        </authorList>
    </citation>
    <scope>NUCLEOTIDE SEQUENCE</scope>
    <source>
        <strain evidence="1">CHS0354</strain>
    </source>
</reference>
<reference evidence="1" key="2">
    <citation type="journal article" date="2021" name="Genome Biol. Evol.">
        <title>Developing a high-quality reference genome for a parasitic bivalve with doubly uniparental inheritance (Bivalvia: Unionida).</title>
        <authorList>
            <person name="Smith C.H."/>
        </authorList>
    </citation>
    <scope>NUCLEOTIDE SEQUENCE</scope>
    <source>
        <strain evidence="1">CHS0354</strain>
        <tissue evidence="1">Mantle</tissue>
    </source>
</reference>
<proteinExistence type="predicted"/>
<dbReference type="Proteomes" id="UP001195483">
    <property type="component" value="Unassembled WGS sequence"/>
</dbReference>
<evidence type="ECO:0000313" key="2">
    <source>
        <dbReference type="Proteomes" id="UP001195483"/>
    </source>
</evidence>
<protein>
    <submittedName>
        <fullName evidence="1">Uncharacterized protein</fullName>
    </submittedName>
</protein>
<reference evidence="1" key="3">
    <citation type="submission" date="2023-05" db="EMBL/GenBank/DDBJ databases">
        <authorList>
            <person name="Smith C.H."/>
        </authorList>
    </citation>
    <scope>NUCLEOTIDE SEQUENCE</scope>
    <source>
        <strain evidence="1">CHS0354</strain>
        <tissue evidence="1">Mantle</tissue>
    </source>
</reference>
<sequence length="59" mass="6330">AKPLHNLLTMFSVQLNLSSNKPLHEIGMFLTIFTTAPTAHANKSGATAYSGIWSQSSVV</sequence>
<name>A0AAE0TE04_9BIVA</name>